<keyword evidence="2" id="KW-0285">Flavoprotein</keyword>
<dbReference type="Gene3D" id="3.30.465.10">
    <property type="match status" value="1"/>
</dbReference>
<comment type="similarity">
    <text evidence="1">Belongs to the oxygen-dependent FAD-linked oxidoreductase family.</text>
</comment>
<dbReference type="InterPro" id="IPR006094">
    <property type="entry name" value="Oxid_FAD_bind_N"/>
</dbReference>
<keyword evidence="9" id="KW-1185">Reference proteome</keyword>
<feature type="signal peptide" evidence="6">
    <location>
        <begin position="1"/>
        <end position="26"/>
    </location>
</feature>
<dbReference type="InterPro" id="IPR016166">
    <property type="entry name" value="FAD-bd_PCMH"/>
</dbReference>
<evidence type="ECO:0000256" key="5">
    <source>
        <dbReference type="ARBA" id="ARBA00023002"/>
    </source>
</evidence>
<sequence length="374" mass="40602">MVTPKEMKQLLLRVVLFLLLSQVAAAAKNLSTIFSHGSNRWDPKSVLVLPKDTAFDGITERWTVIAAPTFAGVFRPATEADLVKTVRLARKHKLPFLATGGLEIDLSQLNGVSIDSDNATLTIGAGVTIGVILDPVYEAGFEMQQGTCSCPGQLGVTLGGGIGRFTGKYGLQIDALLSVRLVTADGRLLHVSNTSYPDLFWAIRGAGHNFGIVASATYQLRRIADSPEDRGEVMLVDLILPPNMSTTYFELLESYHVDGSLPTNLAQITSMGWDTSFNSPHVLGNWVFFGPEEEGRKALAPVYALNTSIISTTMVPWNKILASQGFGQFDAALCQPGQSMDYYSVTFRNLSAPCEFYASITPPLTMGERWNTSN</sequence>
<evidence type="ECO:0000256" key="4">
    <source>
        <dbReference type="ARBA" id="ARBA00022827"/>
    </source>
</evidence>
<name>A0A2P5HEU5_DIAHE</name>
<evidence type="ECO:0000256" key="2">
    <source>
        <dbReference type="ARBA" id="ARBA00022630"/>
    </source>
</evidence>
<keyword evidence="5" id="KW-0560">Oxidoreductase</keyword>
<dbReference type="SUPFAM" id="SSF56176">
    <property type="entry name" value="FAD-binding/transporter-associated domain-like"/>
    <property type="match status" value="1"/>
</dbReference>
<evidence type="ECO:0000256" key="1">
    <source>
        <dbReference type="ARBA" id="ARBA00005466"/>
    </source>
</evidence>
<dbReference type="GO" id="GO:0071949">
    <property type="term" value="F:FAD binding"/>
    <property type="evidence" value="ECO:0007669"/>
    <property type="project" value="InterPro"/>
</dbReference>
<keyword evidence="3 6" id="KW-0732">Signal</keyword>
<evidence type="ECO:0000259" key="7">
    <source>
        <dbReference type="PROSITE" id="PS51387"/>
    </source>
</evidence>
<dbReference type="InterPro" id="IPR016169">
    <property type="entry name" value="FAD-bd_PCMH_sub2"/>
</dbReference>
<keyword evidence="4" id="KW-0274">FAD</keyword>
<dbReference type="EMBL" id="MAVT02003275">
    <property type="protein sequence ID" value="POS68749.1"/>
    <property type="molecule type" value="Genomic_DNA"/>
</dbReference>
<dbReference type="PROSITE" id="PS51387">
    <property type="entry name" value="FAD_PCMH"/>
    <property type="match status" value="1"/>
</dbReference>
<evidence type="ECO:0000256" key="3">
    <source>
        <dbReference type="ARBA" id="ARBA00022729"/>
    </source>
</evidence>
<organism evidence="8 9">
    <name type="scientific">Diaporthe helianthi</name>
    <dbReference type="NCBI Taxonomy" id="158607"/>
    <lineage>
        <taxon>Eukaryota</taxon>
        <taxon>Fungi</taxon>
        <taxon>Dikarya</taxon>
        <taxon>Ascomycota</taxon>
        <taxon>Pezizomycotina</taxon>
        <taxon>Sordariomycetes</taxon>
        <taxon>Sordariomycetidae</taxon>
        <taxon>Diaporthales</taxon>
        <taxon>Diaporthaceae</taxon>
        <taxon>Diaporthe</taxon>
    </lineage>
</organism>
<dbReference type="InParanoid" id="A0A2P5HEU5"/>
<dbReference type="Pfam" id="PF01565">
    <property type="entry name" value="FAD_binding_4"/>
    <property type="match status" value="1"/>
</dbReference>
<dbReference type="PANTHER" id="PTHR42973">
    <property type="entry name" value="BINDING OXIDOREDUCTASE, PUTATIVE (AFU_ORTHOLOGUE AFUA_1G17690)-RELATED"/>
    <property type="match status" value="1"/>
</dbReference>
<proteinExistence type="inferred from homology"/>
<dbReference type="InterPro" id="IPR036318">
    <property type="entry name" value="FAD-bd_PCMH-like_sf"/>
</dbReference>
<dbReference type="OrthoDB" id="415825at2759"/>
<dbReference type="GO" id="GO:0016491">
    <property type="term" value="F:oxidoreductase activity"/>
    <property type="evidence" value="ECO:0007669"/>
    <property type="project" value="UniProtKB-KW"/>
</dbReference>
<dbReference type="Proteomes" id="UP000094444">
    <property type="component" value="Unassembled WGS sequence"/>
</dbReference>
<evidence type="ECO:0000313" key="9">
    <source>
        <dbReference type="Proteomes" id="UP000094444"/>
    </source>
</evidence>
<accession>A0A2P5HEU5</accession>
<gene>
    <name evidence="8" type="ORF">DHEL01_v212857</name>
</gene>
<evidence type="ECO:0000256" key="6">
    <source>
        <dbReference type="SAM" id="SignalP"/>
    </source>
</evidence>
<reference evidence="8" key="1">
    <citation type="submission" date="2017-09" db="EMBL/GenBank/DDBJ databases">
        <title>Polyketide synthases of a Diaporthe helianthi virulent isolate.</title>
        <authorList>
            <person name="Baroncelli R."/>
        </authorList>
    </citation>
    <scope>NUCLEOTIDE SEQUENCE [LARGE SCALE GENOMIC DNA]</scope>
    <source>
        <strain evidence="8">7/96</strain>
    </source>
</reference>
<feature type="chain" id="PRO_5015146295" evidence="6">
    <location>
        <begin position="27"/>
        <end position="374"/>
    </location>
</feature>
<dbReference type="AlphaFoldDB" id="A0A2P5HEU5"/>
<comment type="caution">
    <text evidence="8">The sequence shown here is derived from an EMBL/GenBank/DDBJ whole genome shotgun (WGS) entry which is preliminary data.</text>
</comment>
<evidence type="ECO:0000313" key="8">
    <source>
        <dbReference type="EMBL" id="POS68749.1"/>
    </source>
</evidence>
<dbReference type="STRING" id="158607.A0A2P5HEU5"/>
<feature type="domain" description="FAD-binding PCMH-type" evidence="7">
    <location>
        <begin position="55"/>
        <end position="223"/>
    </location>
</feature>
<dbReference type="InterPro" id="IPR050416">
    <property type="entry name" value="FAD-linked_Oxidoreductase"/>
</dbReference>
<protein>
    <submittedName>
        <fullName evidence="8">FAD binding domain-containing protein</fullName>
    </submittedName>
</protein>
<dbReference type="PANTHER" id="PTHR42973:SF32">
    <property type="entry name" value="FAD-LINKED OXIDOREDUCTASE AFOF"/>
    <property type="match status" value="1"/>
</dbReference>